<feature type="chain" id="PRO_5032485750" description="Protein kinase domain-containing protein" evidence="10">
    <location>
        <begin position="22"/>
        <end position="618"/>
    </location>
</feature>
<evidence type="ECO:0000256" key="7">
    <source>
        <dbReference type="ARBA" id="ARBA00023136"/>
    </source>
</evidence>
<feature type="domain" description="Protein kinase" evidence="11">
    <location>
        <begin position="337"/>
        <end position="588"/>
    </location>
</feature>
<feature type="transmembrane region" description="Helical" evidence="9">
    <location>
        <begin position="267"/>
        <end position="291"/>
    </location>
</feature>
<organism evidence="12 13">
    <name type="scientific">Coptis chinensis</name>
    <dbReference type="NCBI Taxonomy" id="261450"/>
    <lineage>
        <taxon>Eukaryota</taxon>
        <taxon>Viridiplantae</taxon>
        <taxon>Streptophyta</taxon>
        <taxon>Embryophyta</taxon>
        <taxon>Tracheophyta</taxon>
        <taxon>Spermatophyta</taxon>
        <taxon>Magnoliopsida</taxon>
        <taxon>Ranunculales</taxon>
        <taxon>Ranunculaceae</taxon>
        <taxon>Coptidoideae</taxon>
        <taxon>Coptis</taxon>
    </lineage>
</organism>
<dbReference type="AlphaFoldDB" id="A0A835LHA7"/>
<dbReference type="EMBL" id="JADFTS010000008">
    <property type="protein sequence ID" value="KAF9591744.1"/>
    <property type="molecule type" value="Genomic_DNA"/>
</dbReference>
<dbReference type="InterPro" id="IPR013210">
    <property type="entry name" value="LRR_N_plant-typ"/>
</dbReference>
<evidence type="ECO:0000256" key="3">
    <source>
        <dbReference type="ARBA" id="ARBA00022692"/>
    </source>
</evidence>
<dbReference type="InterPro" id="IPR000719">
    <property type="entry name" value="Prot_kinase_dom"/>
</dbReference>
<dbReference type="SUPFAM" id="SSF52058">
    <property type="entry name" value="L domain-like"/>
    <property type="match status" value="1"/>
</dbReference>
<dbReference type="InterPro" id="IPR001611">
    <property type="entry name" value="Leu-rich_rpt"/>
</dbReference>
<dbReference type="FunFam" id="3.80.10.10:FF:000400">
    <property type="entry name" value="Nuclear pore complex protein NUP107"/>
    <property type="match status" value="1"/>
</dbReference>
<dbReference type="GO" id="GO:0016020">
    <property type="term" value="C:membrane"/>
    <property type="evidence" value="ECO:0007669"/>
    <property type="project" value="UniProtKB-SubCell"/>
</dbReference>
<evidence type="ECO:0000256" key="2">
    <source>
        <dbReference type="ARBA" id="ARBA00022614"/>
    </source>
</evidence>
<evidence type="ECO:0000256" key="1">
    <source>
        <dbReference type="ARBA" id="ARBA00004370"/>
    </source>
</evidence>
<dbReference type="OrthoDB" id="781280at2759"/>
<dbReference type="SUPFAM" id="SSF56112">
    <property type="entry name" value="Protein kinase-like (PK-like)"/>
    <property type="match status" value="1"/>
</dbReference>
<evidence type="ECO:0000313" key="12">
    <source>
        <dbReference type="EMBL" id="KAF9591744.1"/>
    </source>
</evidence>
<dbReference type="Pfam" id="PF08263">
    <property type="entry name" value="LRRNT_2"/>
    <property type="match status" value="1"/>
</dbReference>
<keyword evidence="5" id="KW-0677">Repeat</keyword>
<evidence type="ECO:0000259" key="11">
    <source>
        <dbReference type="PROSITE" id="PS50011"/>
    </source>
</evidence>
<keyword evidence="6 9" id="KW-1133">Transmembrane helix</keyword>
<evidence type="ECO:0000256" key="9">
    <source>
        <dbReference type="SAM" id="Phobius"/>
    </source>
</evidence>
<reference evidence="12 13" key="1">
    <citation type="submission" date="2020-10" db="EMBL/GenBank/DDBJ databases">
        <title>The Coptis chinensis genome and diversification of protoberbering-type alkaloids.</title>
        <authorList>
            <person name="Wang B."/>
            <person name="Shu S."/>
            <person name="Song C."/>
            <person name="Liu Y."/>
        </authorList>
    </citation>
    <scope>NUCLEOTIDE SEQUENCE [LARGE SCALE GENOMIC DNA]</scope>
    <source>
        <strain evidence="12">HL-2020</strain>
        <tissue evidence="12">Leaf</tissue>
    </source>
</reference>
<evidence type="ECO:0000313" key="13">
    <source>
        <dbReference type="Proteomes" id="UP000631114"/>
    </source>
</evidence>
<dbReference type="GO" id="GO:0005524">
    <property type="term" value="F:ATP binding"/>
    <property type="evidence" value="ECO:0007669"/>
    <property type="project" value="InterPro"/>
</dbReference>
<dbReference type="GO" id="GO:0004672">
    <property type="term" value="F:protein kinase activity"/>
    <property type="evidence" value="ECO:0007669"/>
    <property type="project" value="InterPro"/>
</dbReference>
<evidence type="ECO:0000256" key="10">
    <source>
        <dbReference type="SAM" id="SignalP"/>
    </source>
</evidence>
<dbReference type="PANTHER" id="PTHR48007">
    <property type="entry name" value="LEUCINE-RICH REPEAT RECEPTOR-LIKE PROTEIN KINASE PXC1"/>
    <property type="match status" value="1"/>
</dbReference>
<feature type="signal peptide" evidence="10">
    <location>
        <begin position="1"/>
        <end position="21"/>
    </location>
</feature>
<dbReference type="PANTHER" id="PTHR48007:SF4">
    <property type="entry name" value="LEUCINE-RICH REPEAT RECEPTOR-LIKE PROTEIN KINASE PXC1"/>
    <property type="match status" value="1"/>
</dbReference>
<gene>
    <name evidence="12" type="ORF">IFM89_006090</name>
</gene>
<evidence type="ECO:0000256" key="5">
    <source>
        <dbReference type="ARBA" id="ARBA00022737"/>
    </source>
</evidence>
<comment type="subcellular location">
    <subcellularLocation>
        <location evidence="1">Membrane</location>
    </subcellularLocation>
</comment>
<feature type="compositionally biased region" description="Basic and acidic residues" evidence="8">
    <location>
        <begin position="250"/>
        <end position="259"/>
    </location>
</feature>
<dbReference type="InterPro" id="IPR001245">
    <property type="entry name" value="Ser-Thr/Tyr_kinase_cat_dom"/>
</dbReference>
<dbReference type="InterPro" id="IPR011009">
    <property type="entry name" value="Kinase-like_dom_sf"/>
</dbReference>
<dbReference type="InterPro" id="IPR032675">
    <property type="entry name" value="LRR_dom_sf"/>
</dbReference>
<dbReference type="Gene3D" id="1.10.510.10">
    <property type="entry name" value="Transferase(Phosphotransferase) domain 1"/>
    <property type="match status" value="1"/>
</dbReference>
<evidence type="ECO:0000256" key="4">
    <source>
        <dbReference type="ARBA" id="ARBA00022729"/>
    </source>
</evidence>
<proteinExistence type="predicted"/>
<keyword evidence="7 9" id="KW-0472">Membrane</keyword>
<dbReference type="Gene3D" id="3.80.10.10">
    <property type="entry name" value="Ribonuclease Inhibitor"/>
    <property type="match status" value="2"/>
</dbReference>
<dbReference type="Gene3D" id="3.30.200.20">
    <property type="entry name" value="Phosphorylase Kinase, domain 1"/>
    <property type="match status" value="1"/>
</dbReference>
<feature type="region of interest" description="Disordered" evidence="8">
    <location>
        <begin position="230"/>
        <end position="259"/>
    </location>
</feature>
<evidence type="ECO:0000256" key="6">
    <source>
        <dbReference type="ARBA" id="ARBA00022989"/>
    </source>
</evidence>
<comment type="caution">
    <text evidence="12">The sequence shown here is derived from an EMBL/GenBank/DDBJ whole genome shotgun (WGS) entry which is preliminary data.</text>
</comment>
<feature type="region of interest" description="Disordered" evidence="8">
    <location>
        <begin position="591"/>
        <end position="618"/>
    </location>
</feature>
<keyword evidence="13" id="KW-1185">Reference proteome</keyword>
<feature type="compositionally biased region" description="Low complexity" evidence="8">
    <location>
        <begin position="230"/>
        <end position="249"/>
    </location>
</feature>
<protein>
    <recommendedName>
        <fullName evidence="11">Protein kinase domain-containing protein</fullName>
    </recommendedName>
</protein>
<feature type="compositionally biased region" description="Polar residues" evidence="8">
    <location>
        <begin position="602"/>
        <end position="611"/>
    </location>
</feature>
<evidence type="ECO:0000256" key="8">
    <source>
        <dbReference type="SAM" id="MobiDB-lite"/>
    </source>
</evidence>
<dbReference type="Pfam" id="PF07714">
    <property type="entry name" value="PK_Tyr_Ser-Thr"/>
    <property type="match status" value="1"/>
</dbReference>
<sequence length="618" mass="67934">MACSPTLSFTLLFFFFTLSTSQLTNDAAILTEFRSQTDSHFTLLKNWTTNNACTSSWLGVKCTNNRVTALSLPSLNLRGPIDSLSQLNQLRLLNLQNNRLNGSLKPITQISNLKLIYISKNDFSGEIPKEFGSLRRLVRVDFSNNNLQGSLPSGVLNLSRLVTLRLQNNVLSGLVPDFSSLKNLRELNLSNNQFFGKVSDELLRKFGEISFEGNVGICGSSPLRVCAIPTTPSSNSTSQVVSSNPSSQPKVEKRGGDKSHKGLSTGAIVAIVVGNVVGLLLVMLFVVGYLLGKRSNKTSCSSEKVYASSAGRESEGERSKLVFFDKSKVFGLEELLRASAEMLGKGNLGTVYRAELDDGCLVAVKRLKDSNPCPRKDFEQYMDVIGKLRHPNIVRLRAFYYAKDEKLLVNDYLPNGSLHSLLHGNRGPGRIPLDWTTRISIVLGAARGLAQIHEEYNAPQIPHGNVRSSNVLLDNHGLACISDFGLALLLSPIHATARLGGYKAPEQVGTKKLSQKADVYSFGVLLLEVLTVKDKWTVEVFDAELLRYKNIEHELVAMLHVALACVAEQADKRPTMFEVTKLIEEIRVEQSPVGEDLDESRNSLSPSNATTEDARASY</sequence>
<dbReference type="PROSITE" id="PS50011">
    <property type="entry name" value="PROTEIN_KINASE_DOM"/>
    <property type="match status" value="1"/>
</dbReference>
<keyword evidence="3 9" id="KW-0812">Transmembrane</keyword>
<name>A0A835LHA7_9MAGN</name>
<accession>A0A835LHA7</accession>
<dbReference type="InterPro" id="IPR046959">
    <property type="entry name" value="PRK1-6/SRF4-like"/>
</dbReference>
<dbReference type="Proteomes" id="UP000631114">
    <property type="component" value="Unassembled WGS sequence"/>
</dbReference>
<dbReference type="Pfam" id="PF00560">
    <property type="entry name" value="LRR_1"/>
    <property type="match status" value="3"/>
</dbReference>
<keyword evidence="4 10" id="KW-0732">Signal</keyword>
<keyword evidence="2" id="KW-0433">Leucine-rich repeat</keyword>